<name>A0A1G6S6T6_9ACTN</name>
<dbReference type="GO" id="GO:0003700">
    <property type="term" value="F:DNA-binding transcription factor activity"/>
    <property type="evidence" value="ECO:0007669"/>
    <property type="project" value="TreeGrafter"/>
</dbReference>
<dbReference type="STRING" id="1045774.SAMN05421872_10637"/>
<dbReference type="SUPFAM" id="SSF46785">
    <property type="entry name" value="Winged helix' DNA-binding domain"/>
    <property type="match status" value="1"/>
</dbReference>
<dbReference type="OrthoDB" id="60629at2"/>
<evidence type="ECO:0000256" key="1">
    <source>
        <dbReference type="ARBA" id="ARBA00023015"/>
    </source>
</evidence>
<dbReference type="EMBL" id="FMZM01000006">
    <property type="protein sequence ID" value="SDD12404.1"/>
    <property type="molecule type" value="Genomic_DNA"/>
</dbReference>
<reference evidence="3 4" key="1">
    <citation type="submission" date="2016-10" db="EMBL/GenBank/DDBJ databases">
        <authorList>
            <person name="de Groot N.N."/>
        </authorList>
    </citation>
    <scope>NUCLEOTIDE SEQUENCE [LARGE SCALE GENOMIC DNA]</scope>
    <source>
        <strain evidence="3 4">CGMCC 4.6858</strain>
    </source>
</reference>
<dbReference type="RefSeq" id="WP_090855792.1">
    <property type="nucleotide sequence ID" value="NZ_FMZM01000006.1"/>
</dbReference>
<organism evidence="3 4">
    <name type="scientific">Nocardioides lianchengensis</name>
    <dbReference type="NCBI Taxonomy" id="1045774"/>
    <lineage>
        <taxon>Bacteria</taxon>
        <taxon>Bacillati</taxon>
        <taxon>Actinomycetota</taxon>
        <taxon>Actinomycetes</taxon>
        <taxon>Propionibacteriales</taxon>
        <taxon>Nocardioidaceae</taxon>
        <taxon>Nocardioides</taxon>
    </lineage>
</organism>
<dbReference type="SMART" id="SM00346">
    <property type="entry name" value="HTH_ICLR"/>
    <property type="match status" value="1"/>
</dbReference>
<dbReference type="SUPFAM" id="SSF55781">
    <property type="entry name" value="GAF domain-like"/>
    <property type="match status" value="1"/>
</dbReference>
<dbReference type="InterPro" id="IPR029016">
    <property type="entry name" value="GAF-like_dom_sf"/>
</dbReference>
<dbReference type="PROSITE" id="PS51077">
    <property type="entry name" value="HTH_ICLR"/>
    <property type="match status" value="1"/>
</dbReference>
<accession>A0A1G6S6T6</accession>
<dbReference type="Gene3D" id="3.30.450.40">
    <property type="match status" value="1"/>
</dbReference>
<dbReference type="InterPro" id="IPR036390">
    <property type="entry name" value="WH_DNA-bd_sf"/>
</dbReference>
<dbReference type="InterPro" id="IPR036388">
    <property type="entry name" value="WH-like_DNA-bd_sf"/>
</dbReference>
<dbReference type="Gene3D" id="1.10.10.10">
    <property type="entry name" value="Winged helix-like DNA-binding domain superfamily/Winged helix DNA-binding domain"/>
    <property type="match status" value="1"/>
</dbReference>
<evidence type="ECO:0000313" key="3">
    <source>
        <dbReference type="EMBL" id="SDD12404.1"/>
    </source>
</evidence>
<sequence length="227" mass="23913">MTATAVPDEMLPTMLGRATLILDAFEEPERRLTLGQVAVHTGLPRSTAHRILDQLVGLDWLAHTDRGYVLGRRGRTWGRPGQTRVDLQEVAAPELARLATCGGVVHLGLLDGADVVLLDGRGDGAGRVGSRRRAERSALGRAALATLTPEEVDDRVGGVDLARLYADLHRARRTQLVRGELGGGLVAIASPVASGAALELVVPAGRADRLGPLARAAACRVREALGA</sequence>
<keyword evidence="2" id="KW-0804">Transcription</keyword>
<dbReference type="AlphaFoldDB" id="A0A1G6S6T6"/>
<dbReference type="Proteomes" id="UP000199034">
    <property type="component" value="Unassembled WGS sequence"/>
</dbReference>
<keyword evidence="1" id="KW-0805">Transcription regulation</keyword>
<keyword evidence="3" id="KW-0238">DNA-binding</keyword>
<protein>
    <submittedName>
        <fullName evidence="3">DNA-binding transcriptional regulator, IclR family</fullName>
    </submittedName>
</protein>
<gene>
    <name evidence="3" type="ORF">SAMN05421872_10637</name>
</gene>
<dbReference type="Pfam" id="PF09339">
    <property type="entry name" value="HTH_IclR"/>
    <property type="match status" value="1"/>
</dbReference>
<dbReference type="PANTHER" id="PTHR30136">
    <property type="entry name" value="HELIX-TURN-HELIX TRANSCRIPTIONAL REGULATOR, ICLR FAMILY"/>
    <property type="match status" value="1"/>
</dbReference>
<dbReference type="GO" id="GO:0003677">
    <property type="term" value="F:DNA binding"/>
    <property type="evidence" value="ECO:0007669"/>
    <property type="project" value="UniProtKB-KW"/>
</dbReference>
<keyword evidence="4" id="KW-1185">Reference proteome</keyword>
<dbReference type="InterPro" id="IPR050707">
    <property type="entry name" value="HTH_MetabolicPath_Reg"/>
</dbReference>
<dbReference type="InterPro" id="IPR005471">
    <property type="entry name" value="Tscrpt_reg_IclR_N"/>
</dbReference>
<proteinExistence type="predicted"/>
<dbReference type="PANTHER" id="PTHR30136:SF35">
    <property type="entry name" value="HTH-TYPE TRANSCRIPTIONAL REGULATOR RV1719"/>
    <property type="match status" value="1"/>
</dbReference>
<evidence type="ECO:0000256" key="2">
    <source>
        <dbReference type="ARBA" id="ARBA00023163"/>
    </source>
</evidence>
<dbReference type="GO" id="GO:0045892">
    <property type="term" value="P:negative regulation of DNA-templated transcription"/>
    <property type="evidence" value="ECO:0007669"/>
    <property type="project" value="TreeGrafter"/>
</dbReference>
<evidence type="ECO:0000313" key="4">
    <source>
        <dbReference type="Proteomes" id="UP000199034"/>
    </source>
</evidence>